<sequence length="113" mass="13119">IILPVVLYGCGTLSPSLREEHRLRTSERIYGPKRDEVIGGWKKLHNEELHNFYSSPGKIRMIKSRRIGWARMGYTRTAYRILVGKDGMNCIDLVQDRDQWMTLGNTVMNLQVL</sequence>
<evidence type="ECO:0000313" key="1">
    <source>
        <dbReference type="EMBL" id="PNF42583.1"/>
    </source>
</evidence>
<feature type="non-terminal residue" evidence="1">
    <location>
        <position position="1"/>
    </location>
</feature>
<gene>
    <name evidence="1" type="ORF">B7P43_G04698</name>
</gene>
<dbReference type="Proteomes" id="UP000235965">
    <property type="component" value="Unassembled WGS sequence"/>
</dbReference>
<accession>A0A2J7RP28</accession>
<organism evidence="1 2">
    <name type="scientific">Cryptotermes secundus</name>
    <dbReference type="NCBI Taxonomy" id="105785"/>
    <lineage>
        <taxon>Eukaryota</taxon>
        <taxon>Metazoa</taxon>
        <taxon>Ecdysozoa</taxon>
        <taxon>Arthropoda</taxon>
        <taxon>Hexapoda</taxon>
        <taxon>Insecta</taxon>
        <taxon>Pterygota</taxon>
        <taxon>Neoptera</taxon>
        <taxon>Polyneoptera</taxon>
        <taxon>Dictyoptera</taxon>
        <taxon>Blattodea</taxon>
        <taxon>Blattoidea</taxon>
        <taxon>Termitoidae</taxon>
        <taxon>Kalotermitidae</taxon>
        <taxon>Cryptotermitinae</taxon>
        <taxon>Cryptotermes</taxon>
    </lineage>
</organism>
<evidence type="ECO:0000313" key="2">
    <source>
        <dbReference type="Proteomes" id="UP000235965"/>
    </source>
</evidence>
<protein>
    <submittedName>
        <fullName evidence="1">Uncharacterized protein</fullName>
    </submittedName>
</protein>
<name>A0A2J7RP28_9NEOP</name>
<proteinExistence type="predicted"/>
<comment type="caution">
    <text evidence="1">The sequence shown here is derived from an EMBL/GenBank/DDBJ whole genome shotgun (WGS) entry which is preliminary data.</text>
</comment>
<dbReference type="EMBL" id="NEVH01002142">
    <property type="protein sequence ID" value="PNF42583.1"/>
    <property type="molecule type" value="Genomic_DNA"/>
</dbReference>
<dbReference type="AlphaFoldDB" id="A0A2J7RP28"/>
<keyword evidence="2" id="KW-1185">Reference proteome</keyword>
<reference evidence="1 2" key="1">
    <citation type="submission" date="2017-12" db="EMBL/GenBank/DDBJ databases">
        <title>Hemimetabolous genomes reveal molecular basis of termite eusociality.</title>
        <authorList>
            <person name="Harrison M.C."/>
            <person name="Jongepier E."/>
            <person name="Robertson H.M."/>
            <person name="Arning N."/>
            <person name="Bitard-Feildel T."/>
            <person name="Chao H."/>
            <person name="Childers C.P."/>
            <person name="Dinh H."/>
            <person name="Doddapaneni H."/>
            <person name="Dugan S."/>
            <person name="Gowin J."/>
            <person name="Greiner C."/>
            <person name="Han Y."/>
            <person name="Hu H."/>
            <person name="Hughes D.S.T."/>
            <person name="Huylmans A.-K."/>
            <person name="Kemena C."/>
            <person name="Kremer L.P.M."/>
            <person name="Lee S.L."/>
            <person name="Lopez-Ezquerra A."/>
            <person name="Mallet L."/>
            <person name="Monroy-Kuhn J.M."/>
            <person name="Moser A."/>
            <person name="Murali S.C."/>
            <person name="Muzny D.M."/>
            <person name="Otani S."/>
            <person name="Piulachs M.-D."/>
            <person name="Poelchau M."/>
            <person name="Qu J."/>
            <person name="Schaub F."/>
            <person name="Wada-Katsumata A."/>
            <person name="Worley K.C."/>
            <person name="Xie Q."/>
            <person name="Ylla G."/>
            <person name="Poulsen M."/>
            <person name="Gibbs R.A."/>
            <person name="Schal C."/>
            <person name="Richards S."/>
            <person name="Belles X."/>
            <person name="Korb J."/>
            <person name="Bornberg-Bauer E."/>
        </authorList>
    </citation>
    <scope>NUCLEOTIDE SEQUENCE [LARGE SCALE GENOMIC DNA]</scope>
    <source>
        <tissue evidence="1">Whole body</tissue>
    </source>
</reference>
<dbReference type="InParanoid" id="A0A2J7RP28"/>